<dbReference type="PROSITE" id="PS50206">
    <property type="entry name" value="RHODANESE_3"/>
    <property type="match status" value="1"/>
</dbReference>
<evidence type="ECO:0000313" key="3">
    <source>
        <dbReference type="Proteomes" id="UP001144205"/>
    </source>
</evidence>
<evidence type="ECO:0000259" key="1">
    <source>
        <dbReference type="PROSITE" id="PS50206"/>
    </source>
</evidence>
<reference evidence="2" key="1">
    <citation type="journal article" date="2023" name="Int. J. Syst. Evol. Microbiol.">
        <title>Sinisalibacter aestuarii sp. nov., isolated from estuarine sediment of the Arakawa River.</title>
        <authorList>
            <person name="Arafat S.T."/>
            <person name="Hirano S."/>
            <person name="Sato A."/>
            <person name="Takeuchi K."/>
            <person name="Yasuda T."/>
            <person name="Terahara T."/>
            <person name="Hamada M."/>
            <person name="Kobayashi T."/>
        </authorList>
    </citation>
    <scope>NUCLEOTIDE SEQUENCE</scope>
    <source>
        <strain evidence="2">B-399</strain>
    </source>
</reference>
<dbReference type="InterPro" id="IPR001763">
    <property type="entry name" value="Rhodanese-like_dom"/>
</dbReference>
<dbReference type="InterPro" id="IPR036873">
    <property type="entry name" value="Rhodanese-like_dom_sf"/>
</dbReference>
<dbReference type="SUPFAM" id="SSF52821">
    <property type="entry name" value="Rhodanese/Cell cycle control phosphatase"/>
    <property type="match status" value="1"/>
</dbReference>
<feature type="domain" description="Rhodanese" evidence="1">
    <location>
        <begin position="31"/>
        <end position="135"/>
    </location>
</feature>
<organism evidence="2 3">
    <name type="scientific">Sinisalibacter aestuarii</name>
    <dbReference type="NCBI Taxonomy" id="2949426"/>
    <lineage>
        <taxon>Bacteria</taxon>
        <taxon>Pseudomonadati</taxon>
        <taxon>Pseudomonadota</taxon>
        <taxon>Alphaproteobacteria</taxon>
        <taxon>Rhodobacterales</taxon>
        <taxon>Roseobacteraceae</taxon>
        <taxon>Sinisalibacter</taxon>
    </lineage>
</organism>
<protein>
    <recommendedName>
        <fullName evidence="1">Rhodanese domain-containing protein</fullName>
    </recommendedName>
</protein>
<gene>
    <name evidence="2" type="ORF">STA1M1_22980</name>
</gene>
<comment type="caution">
    <text evidence="2">The sequence shown here is derived from an EMBL/GenBank/DDBJ whole genome shotgun (WGS) entry which is preliminary data.</text>
</comment>
<dbReference type="EMBL" id="BROH01000006">
    <property type="protein sequence ID" value="GKY88429.1"/>
    <property type="molecule type" value="Genomic_DNA"/>
</dbReference>
<proteinExistence type="predicted"/>
<sequence>MRAGRIAVWGALALLPGLPLAAGPVAMLADLPDEARVIDIRAEARCLEASLPGARCLPAPALFGSGETPPVSFHALRWLLGTVGLSGAETVAVYGDDPAEALAVAALFYLAGQAGVAVIDGAPEAGNRGAPRSFSREVVFTAPMRLAEIRVDANAPGALRQRLETFARGDAPNVAFAPET</sequence>
<keyword evidence="3" id="KW-1185">Reference proteome</keyword>
<dbReference type="Gene3D" id="3.40.250.10">
    <property type="entry name" value="Rhodanese-like domain"/>
    <property type="match status" value="1"/>
</dbReference>
<dbReference type="Proteomes" id="UP001144205">
    <property type="component" value="Unassembled WGS sequence"/>
</dbReference>
<dbReference type="RefSeq" id="WP_281842469.1">
    <property type="nucleotide sequence ID" value="NZ_BROH01000006.1"/>
</dbReference>
<accession>A0ABQ5LTW6</accession>
<name>A0ABQ5LTW6_9RHOB</name>
<evidence type="ECO:0000313" key="2">
    <source>
        <dbReference type="EMBL" id="GKY88429.1"/>
    </source>
</evidence>